<comment type="caution">
    <text evidence="1">The sequence shown here is derived from an EMBL/GenBank/DDBJ whole genome shotgun (WGS) entry which is preliminary data.</text>
</comment>
<reference evidence="1" key="1">
    <citation type="submission" date="2020-10" db="EMBL/GenBank/DDBJ databases">
        <authorList>
            <person name="Gilroy R."/>
        </authorList>
    </citation>
    <scope>NUCLEOTIDE SEQUENCE</scope>
    <source>
        <strain evidence="1">G3-4614</strain>
    </source>
</reference>
<dbReference type="Proteomes" id="UP000823636">
    <property type="component" value="Unassembled WGS sequence"/>
</dbReference>
<protein>
    <submittedName>
        <fullName evidence="1">WbqC family protein</fullName>
    </submittedName>
</protein>
<evidence type="ECO:0000313" key="2">
    <source>
        <dbReference type="Proteomes" id="UP000823636"/>
    </source>
</evidence>
<dbReference type="InterPro" id="IPR014985">
    <property type="entry name" value="WbqC"/>
</dbReference>
<proteinExistence type="predicted"/>
<dbReference type="EMBL" id="JADIMW010000078">
    <property type="protein sequence ID" value="MBO8438722.1"/>
    <property type="molecule type" value="Genomic_DNA"/>
</dbReference>
<evidence type="ECO:0000313" key="1">
    <source>
        <dbReference type="EMBL" id="MBO8438722.1"/>
    </source>
</evidence>
<accession>A0A9D9E335</accession>
<gene>
    <name evidence="1" type="ORF">IAC54_07495</name>
</gene>
<reference evidence="1" key="2">
    <citation type="journal article" date="2021" name="PeerJ">
        <title>Extensive microbial diversity within the chicken gut microbiome revealed by metagenomics and culture.</title>
        <authorList>
            <person name="Gilroy R."/>
            <person name="Ravi A."/>
            <person name="Getino M."/>
            <person name="Pursley I."/>
            <person name="Horton D.L."/>
            <person name="Alikhan N.F."/>
            <person name="Baker D."/>
            <person name="Gharbi K."/>
            <person name="Hall N."/>
            <person name="Watson M."/>
            <person name="Adriaenssens E.M."/>
            <person name="Foster-Nyarko E."/>
            <person name="Jarju S."/>
            <person name="Secka A."/>
            <person name="Antonio M."/>
            <person name="Oren A."/>
            <person name="Chaudhuri R.R."/>
            <person name="La Ragione R."/>
            <person name="Hildebrand F."/>
            <person name="Pallen M.J."/>
        </authorList>
    </citation>
    <scope>NUCLEOTIDE SEQUENCE</scope>
    <source>
        <strain evidence="1">G3-4614</strain>
    </source>
</reference>
<dbReference type="AlphaFoldDB" id="A0A9D9E335"/>
<name>A0A9D9E335_9BACT</name>
<organism evidence="1 2">
    <name type="scientific">Candidatus Caccoplasma merdipullorum</name>
    <dbReference type="NCBI Taxonomy" id="2840718"/>
    <lineage>
        <taxon>Bacteria</taxon>
        <taxon>Pseudomonadati</taxon>
        <taxon>Bacteroidota</taxon>
        <taxon>Bacteroidia</taxon>
        <taxon>Bacteroidales</taxon>
        <taxon>Bacteroidaceae</taxon>
        <taxon>Bacteroidaceae incertae sedis</taxon>
        <taxon>Candidatus Caccoplasma</taxon>
    </lineage>
</organism>
<dbReference type="Pfam" id="PF08889">
    <property type="entry name" value="WbqC"/>
    <property type="match status" value="1"/>
</dbReference>
<sequence>MDILSSAYLAPVSYYRRLYNNSVIIDGYCNYLKQSYRNRCRIATEAGVMTLSVPVEKPHAGNVPTRDMLLCDHGNWAHLHWTAITSAYNSSPFFMYYCDDIRPFFENPFKYRFLFDFNEALRETVCRLLGLECDVRYSVSYVDDVTGANDLREAIHPKRVSPEKENLLRYYQVFEQRNGFIADLSILDLLFNMGPESMFLLKKEPVEI</sequence>